<dbReference type="PRINTS" id="PR00080">
    <property type="entry name" value="SDRFAMILY"/>
</dbReference>
<comment type="similarity">
    <text evidence="1 4">Belongs to the short-chain dehydrogenases/reductases (SDR) family.</text>
</comment>
<organism evidence="5 6">
    <name type="scientific">Extremus antarcticus</name>
    <dbReference type="NCBI Taxonomy" id="702011"/>
    <lineage>
        <taxon>Eukaryota</taxon>
        <taxon>Fungi</taxon>
        <taxon>Dikarya</taxon>
        <taxon>Ascomycota</taxon>
        <taxon>Pezizomycotina</taxon>
        <taxon>Dothideomycetes</taxon>
        <taxon>Dothideomycetidae</taxon>
        <taxon>Mycosphaerellales</taxon>
        <taxon>Extremaceae</taxon>
        <taxon>Extremus</taxon>
    </lineage>
</organism>
<dbReference type="SUPFAM" id="SSF51735">
    <property type="entry name" value="NAD(P)-binding Rossmann-fold domains"/>
    <property type="match status" value="1"/>
</dbReference>
<evidence type="ECO:0000256" key="3">
    <source>
        <dbReference type="ARBA" id="ARBA00023002"/>
    </source>
</evidence>
<dbReference type="PRINTS" id="PR00081">
    <property type="entry name" value="GDHRDH"/>
</dbReference>
<accession>A0AAJ0GJ74</accession>
<reference evidence="5" key="1">
    <citation type="submission" date="2023-04" db="EMBL/GenBank/DDBJ databases">
        <title>Black Yeasts Isolated from many extreme environments.</title>
        <authorList>
            <person name="Coleine C."/>
            <person name="Stajich J.E."/>
            <person name="Selbmann L."/>
        </authorList>
    </citation>
    <scope>NUCLEOTIDE SEQUENCE</scope>
    <source>
        <strain evidence="5">CCFEE 5312</strain>
    </source>
</reference>
<evidence type="ECO:0000256" key="4">
    <source>
        <dbReference type="RuleBase" id="RU000363"/>
    </source>
</evidence>
<gene>
    <name evidence="5" type="ORF">LTR09_000202</name>
</gene>
<proteinExistence type="inferred from homology"/>
<name>A0AAJ0GJ74_9PEZI</name>
<comment type="caution">
    <text evidence="5">The sequence shown here is derived from an EMBL/GenBank/DDBJ whole genome shotgun (WGS) entry which is preliminary data.</text>
</comment>
<keyword evidence="6" id="KW-1185">Reference proteome</keyword>
<evidence type="ECO:0000313" key="6">
    <source>
        <dbReference type="Proteomes" id="UP001271007"/>
    </source>
</evidence>
<dbReference type="EMBL" id="JAWDJX010000001">
    <property type="protein sequence ID" value="KAK3058637.1"/>
    <property type="molecule type" value="Genomic_DNA"/>
</dbReference>
<dbReference type="Proteomes" id="UP001271007">
    <property type="component" value="Unassembled WGS sequence"/>
</dbReference>
<dbReference type="AlphaFoldDB" id="A0AAJ0GJ74"/>
<dbReference type="InterPro" id="IPR036291">
    <property type="entry name" value="NAD(P)-bd_dom_sf"/>
</dbReference>
<protein>
    <recommendedName>
        <fullName evidence="7">NAD(P)-binding protein</fullName>
    </recommendedName>
</protein>
<dbReference type="InterPro" id="IPR002347">
    <property type="entry name" value="SDR_fam"/>
</dbReference>
<evidence type="ECO:0000313" key="5">
    <source>
        <dbReference type="EMBL" id="KAK3058637.1"/>
    </source>
</evidence>
<evidence type="ECO:0000256" key="2">
    <source>
        <dbReference type="ARBA" id="ARBA00022857"/>
    </source>
</evidence>
<evidence type="ECO:0008006" key="7">
    <source>
        <dbReference type="Google" id="ProtNLM"/>
    </source>
</evidence>
<dbReference type="PANTHER" id="PTHR43963:SF6">
    <property type="entry name" value="CHAIN DEHYDROGENASE FAMILY PROTEIN, PUTATIVE (AFU_ORTHOLOGUE AFUA_3G15350)-RELATED"/>
    <property type="match status" value="1"/>
</dbReference>
<dbReference type="Gene3D" id="3.40.50.720">
    <property type="entry name" value="NAD(P)-binding Rossmann-like Domain"/>
    <property type="match status" value="1"/>
</dbReference>
<dbReference type="GO" id="GO:0016491">
    <property type="term" value="F:oxidoreductase activity"/>
    <property type="evidence" value="ECO:0007669"/>
    <property type="project" value="UniProtKB-KW"/>
</dbReference>
<keyword evidence="2" id="KW-0521">NADP</keyword>
<sequence length="285" mass="30857">MSPNAKTIIVTGANRGIGKAVCQLLLSKSTQRNEPIRLLAASRSGKPLDLDAGSQHEIQYPQLDITDSASINALADSVRSNAPNGKVDVLINNAGVNLDNEYGPENAKRTLEVNYKGTLEMCQAFLPLLRQNPSAPSRIVNLSSIASSLNAYSEHLQSRFRSANKDLSLPELSEIADSYLATIPSKTESENGFGPPRRSYSFSKALVNAFTFILARENPDVLINCCCPGWVATDMGRLIGKPPKKEEDGAKIPVRLALEDLGGVTGRYWANGGVRSKEEGSVQEW</sequence>
<dbReference type="Pfam" id="PF00106">
    <property type="entry name" value="adh_short"/>
    <property type="match status" value="1"/>
</dbReference>
<evidence type="ECO:0000256" key="1">
    <source>
        <dbReference type="ARBA" id="ARBA00006484"/>
    </source>
</evidence>
<dbReference type="PANTHER" id="PTHR43963">
    <property type="entry name" value="CARBONYL REDUCTASE 1-RELATED"/>
    <property type="match status" value="1"/>
</dbReference>
<keyword evidence="3" id="KW-0560">Oxidoreductase</keyword>